<name>A0A5E5A817_9BURK</name>
<dbReference type="InterPro" id="IPR003594">
    <property type="entry name" value="HATPase_dom"/>
</dbReference>
<dbReference type="Pfam" id="PF00512">
    <property type="entry name" value="HisKA"/>
    <property type="match status" value="1"/>
</dbReference>
<dbReference type="SMART" id="SM00388">
    <property type="entry name" value="HisKA"/>
    <property type="match status" value="1"/>
</dbReference>
<dbReference type="Gene3D" id="1.10.287.130">
    <property type="match status" value="1"/>
</dbReference>
<evidence type="ECO:0000256" key="4">
    <source>
        <dbReference type="ARBA" id="ARBA00022553"/>
    </source>
</evidence>
<keyword evidence="9" id="KW-0067">ATP-binding</keyword>
<evidence type="ECO:0000256" key="6">
    <source>
        <dbReference type="ARBA" id="ARBA00022692"/>
    </source>
</evidence>
<dbReference type="PANTHER" id="PTHR45436:SF14">
    <property type="entry name" value="SENSOR PROTEIN QSEC"/>
    <property type="match status" value="1"/>
</dbReference>
<comment type="subcellular location">
    <subcellularLocation>
        <location evidence="2">Membrane</location>
        <topology evidence="2">Multi-pass membrane protein</topology>
    </subcellularLocation>
</comment>
<dbReference type="Pfam" id="PF02518">
    <property type="entry name" value="HATPase_c"/>
    <property type="match status" value="1"/>
</dbReference>
<keyword evidence="6 13" id="KW-0812">Transmembrane</keyword>
<dbReference type="EMBL" id="CABPSP010000009">
    <property type="protein sequence ID" value="VVE69318.1"/>
    <property type="molecule type" value="Genomic_DNA"/>
</dbReference>
<proteinExistence type="predicted"/>
<protein>
    <recommendedName>
        <fullName evidence="3">histidine kinase</fullName>
        <ecNumber evidence="3">2.7.13.3</ecNumber>
    </recommendedName>
</protein>
<dbReference type="InterPro" id="IPR036890">
    <property type="entry name" value="HATPase_C_sf"/>
</dbReference>
<dbReference type="Proteomes" id="UP000383122">
    <property type="component" value="Unassembled WGS sequence"/>
</dbReference>
<keyword evidence="10 13" id="KW-1133">Transmembrane helix</keyword>
<dbReference type="InterPro" id="IPR003661">
    <property type="entry name" value="HisK_dim/P_dom"/>
</dbReference>
<dbReference type="PROSITE" id="PS50109">
    <property type="entry name" value="HIS_KIN"/>
    <property type="match status" value="1"/>
</dbReference>
<keyword evidence="8 15" id="KW-0418">Kinase</keyword>
<keyword evidence="5 15" id="KW-0808">Transferase</keyword>
<evidence type="ECO:0000256" key="11">
    <source>
        <dbReference type="ARBA" id="ARBA00023012"/>
    </source>
</evidence>
<dbReference type="SUPFAM" id="SSF55874">
    <property type="entry name" value="ATPase domain of HSP90 chaperone/DNA topoisomerase II/histidine kinase"/>
    <property type="match status" value="1"/>
</dbReference>
<dbReference type="GO" id="GO:0000155">
    <property type="term" value="F:phosphorelay sensor kinase activity"/>
    <property type="evidence" value="ECO:0007669"/>
    <property type="project" value="InterPro"/>
</dbReference>
<keyword evidence="16" id="KW-1185">Reference proteome</keyword>
<sequence length="442" mass="48281">MKSIRWRLIVWLVAGLVLLALVAGYALYRTARNEAAELFDYELRTVALSLPVTSADGEIPKSPDSADWGGLAEDRLLIQRWDSDNKPQYHNEAALSMPRLTSGFHEKEWDETHWRTYGIQLPDRYVQVAQPIAVRDTLAVGMALRIIAPLWMLVPFIVLFVLWVVSKGLQPISAISRSVAQRSYESLSPLHFEQAIPSEIASLVDSLNDLLARLDQAASAQRVFIANAAHELRSPLAALKLQLQHANLQGALGANPVVVAKLEGRLNRLIHLVQQLLDLARADADQIDIRNVVDVRAIAEHVVADYSFIAESRNVDLGLVGSDGPLHIHGDGTSLTMLLANLVDNALRHTPQGGAVDVRLSSDNNGVTLEVIDTGPGVAPNELDKVTTRFYRGDEAVGQGSGLGLSIVSRVAERHRARLVLENRTDRTGLIARVAPLSAADA</sequence>
<feature type="transmembrane region" description="Helical" evidence="13">
    <location>
        <begin position="142"/>
        <end position="165"/>
    </location>
</feature>
<evidence type="ECO:0000256" key="1">
    <source>
        <dbReference type="ARBA" id="ARBA00000085"/>
    </source>
</evidence>
<keyword evidence="7" id="KW-0547">Nucleotide-binding</keyword>
<evidence type="ECO:0000313" key="16">
    <source>
        <dbReference type="Proteomes" id="UP000383122"/>
    </source>
</evidence>
<dbReference type="EC" id="2.7.13.3" evidence="3"/>
<evidence type="ECO:0000256" key="8">
    <source>
        <dbReference type="ARBA" id="ARBA00022777"/>
    </source>
</evidence>
<dbReference type="InterPro" id="IPR050428">
    <property type="entry name" value="TCS_sensor_his_kinase"/>
</dbReference>
<evidence type="ECO:0000256" key="2">
    <source>
        <dbReference type="ARBA" id="ARBA00004141"/>
    </source>
</evidence>
<evidence type="ECO:0000256" key="13">
    <source>
        <dbReference type="SAM" id="Phobius"/>
    </source>
</evidence>
<keyword evidence="12 13" id="KW-0472">Membrane</keyword>
<dbReference type="InterPro" id="IPR004358">
    <property type="entry name" value="Sig_transdc_His_kin-like_C"/>
</dbReference>
<dbReference type="PRINTS" id="PR00344">
    <property type="entry name" value="BCTRLSENSOR"/>
</dbReference>
<evidence type="ECO:0000256" key="9">
    <source>
        <dbReference type="ARBA" id="ARBA00022840"/>
    </source>
</evidence>
<dbReference type="InterPro" id="IPR036097">
    <property type="entry name" value="HisK_dim/P_sf"/>
</dbReference>
<comment type="catalytic activity">
    <reaction evidence="1">
        <text>ATP + protein L-histidine = ADP + protein N-phospho-L-histidine.</text>
        <dbReference type="EC" id="2.7.13.3"/>
    </reaction>
</comment>
<dbReference type="CDD" id="cd00082">
    <property type="entry name" value="HisKA"/>
    <property type="match status" value="1"/>
</dbReference>
<accession>A0A5E5A817</accession>
<dbReference type="Gene3D" id="3.30.565.10">
    <property type="entry name" value="Histidine kinase-like ATPase, C-terminal domain"/>
    <property type="match status" value="1"/>
</dbReference>
<evidence type="ECO:0000259" key="14">
    <source>
        <dbReference type="PROSITE" id="PS50109"/>
    </source>
</evidence>
<keyword evidence="4" id="KW-0597">Phosphoprotein</keyword>
<keyword evidence="11" id="KW-0902">Two-component regulatory system</keyword>
<evidence type="ECO:0000256" key="12">
    <source>
        <dbReference type="ARBA" id="ARBA00023136"/>
    </source>
</evidence>
<dbReference type="RefSeq" id="WP_150739112.1">
    <property type="nucleotide sequence ID" value="NZ_CABPSP010000009.1"/>
</dbReference>
<evidence type="ECO:0000256" key="3">
    <source>
        <dbReference type="ARBA" id="ARBA00012438"/>
    </source>
</evidence>
<dbReference type="OrthoDB" id="8554694at2"/>
<organism evidence="15 16">
    <name type="scientific">Pandoraea anapnoica</name>
    <dbReference type="NCBI Taxonomy" id="2508301"/>
    <lineage>
        <taxon>Bacteria</taxon>
        <taxon>Pseudomonadati</taxon>
        <taxon>Pseudomonadota</taxon>
        <taxon>Betaproteobacteria</taxon>
        <taxon>Burkholderiales</taxon>
        <taxon>Burkholderiaceae</taxon>
        <taxon>Pandoraea</taxon>
    </lineage>
</organism>
<dbReference type="SUPFAM" id="SSF47384">
    <property type="entry name" value="Homodimeric domain of signal transducing histidine kinase"/>
    <property type="match status" value="1"/>
</dbReference>
<evidence type="ECO:0000256" key="7">
    <source>
        <dbReference type="ARBA" id="ARBA00022741"/>
    </source>
</evidence>
<feature type="domain" description="Histidine kinase" evidence="14">
    <location>
        <begin position="227"/>
        <end position="439"/>
    </location>
</feature>
<reference evidence="15 16" key="1">
    <citation type="submission" date="2019-08" db="EMBL/GenBank/DDBJ databases">
        <authorList>
            <person name="Peeters C."/>
        </authorList>
    </citation>
    <scope>NUCLEOTIDE SEQUENCE [LARGE SCALE GENOMIC DNA]</scope>
    <source>
        <strain evidence="15 16">LMG 31117</strain>
    </source>
</reference>
<dbReference type="AlphaFoldDB" id="A0A5E5A817"/>
<gene>
    <name evidence="15" type="ORF">PAN31117_03301</name>
</gene>
<dbReference type="GO" id="GO:0005524">
    <property type="term" value="F:ATP binding"/>
    <property type="evidence" value="ECO:0007669"/>
    <property type="project" value="UniProtKB-KW"/>
</dbReference>
<dbReference type="InterPro" id="IPR005467">
    <property type="entry name" value="His_kinase_dom"/>
</dbReference>
<dbReference type="SMART" id="SM00387">
    <property type="entry name" value="HATPase_c"/>
    <property type="match status" value="1"/>
</dbReference>
<evidence type="ECO:0000256" key="5">
    <source>
        <dbReference type="ARBA" id="ARBA00022679"/>
    </source>
</evidence>
<evidence type="ECO:0000256" key="10">
    <source>
        <dbReference type="ARBA" id="ARBA00022989"/>
    </source>
</evidence>
<dbReference type="PANTHER" id="PTHR45436">
    <property type="entry name" value="SENSOR HISTIDINE KINASE YKOH"/>
    <property type="match status" value="1"/>
</dbReference>
<evidence type="ECO:0000313" key="15">
    <source>
        <dbReference type="EMBL" id="VVE69318.1"/>
    </source>
</evidence>
<dbReference type="GO" id="GO:0005886">
    <property type="term" value="C:plasma membrane"/>
    <property type="evidence" value="ECO:0007669"/>
    <property type="project" value="TreeGrafter"/>
</dbReference>